<protein>
    <submittedName>
        <fullName evidence="1">Uncharacterized protein</fullName>
    </submittedName>
</protein>
<dbReference type="VEuPathDB" id="FungiDB:EYZ11_000931"/>
<name>A0A4S3JVT6_9EURO</name>
<evidence type="ECO:0000313" key="2">
    <source>
        <dbReference type="Proteomes" id="UP000308092"/>
    </source>
</evidence>
<sequence>MSPLSRIGAILIGNGVFFGELHMDPRVQPHREDCLLCKEEFTRSSVFDFYTAYPSSAYRVGQAINCLLEKD</sequence>
<organism evidence="1 2">
    <name type="scientific">Aspergillus tanneri</name>
    <dbReference type="NCBI Taxonomy" id="1220188"/>
    <lineage>
        <taxon>Eukaryota</taxon>
        <taxon>Fungi</taxon>
        <taxon>Dikarya</taxon>
        <taxon>Ascomycota</taxon>
        <taxon>Pezizomycotina</taxon>
        <taxon>Eurotiomycetes</taxon>
        <taxon>Eurotiomycetidae</taxon>
        <taxon>Eurotiales</taxon>
        <taxon>Aspergillaceae</taxon>
        <taxon>Aspergillus</taxon>
        <taxon>Aspergillus subgen. Circumdati</taxon>
    </lineage>
</organism>
<proteinExistence type="predicted"/>
<dbReference type="Proteomes" id="UP000308092">
    <property type="component" value="Unassembled WGS sequence"/>
</dbReference>
<gene>
    <name evidence="1" type="ORF">EYZ11_000931</name>
</gene>
<dbReference type="AlphaFoldDB" id="A0A4S3JVT6"/>
<reference evidence="1 2" key="1">
    <citation type="submission" date="2019-03" db="EMBL/GenBank/DDBJ databases">
        <title>The genome sequence of a newly discovered highly antifungal drug resistant Aspergillus species, Aspergillus tanneri NIH 1004.</title>
        <authorList>
            <person name="Mounaud S."/>
            <person name="Singh I."/>
            <person name="Joardar V."/>
            <person name="Pakala S."/>
            <person name="Pakala S."/>
            <person name="Venepally P."/>
            <person name="Hoover J."/>
            <person name="Nierman W."/>
            <person name="Chung J."/>
            <person name="Losada L."/>
        </authorList>
    </citation>
    <scope>NUCLEOTIDE SEQUENCE [LARGE SCALE GENOMIC DNA]</scope>
    <source>
        <strain evidence="1 2">NIH1004</strain>
    </source>
</reference>
<accession>A0A4S3JVT6</accession>
<evidence type="ECO:0000313" key="1">
    <source>
        <dbReference type="EMBL" id="THC99562.1"/>
    </source>
</evidence>
<dbReference type="EMBL" id="SOSA01000015">
    <property type="protein sequence ID" value="THC99562.1"/>
    <property type="molecule type" value="Genomic_DNA"/>
</dbReference>
<comment type="caution">
    <text evidence="1">The sequence shown here is derived from an EMBL/GenBank/DDBJ whole genome shotgun (WGS) entry which is preliminary data.</text>
</comment>
<keyword evidence="2" id="KW-1185">Reference proteome</keyword>